<dbReference type="Proteomes" id="UP001519325">
    <property type="component" value="Unassembled WGS sequence"/>
</dbReference>
<dbReference type="EMBL" id="JAGGMR010000001">
    <property type="protein sequence ID" value="MBP2191982.1"/>
    <property type="molecule type" value="Genomic_DNA"/>
</dbReference>
<sequence>MGEVVALVAGGAERRRAVLRRAGRYAGAGGAVHVVCDGSLTLKLAGVFALYGLTMDADFLERANFVRTADTLAPYACGWTWSHTVLGARTEAFGLAARLGAPLVLPARSALRRKSLAEESAIVVTV</sequence>
<gene>
    <name evidence="1" type="ORF">BJ987_004883</name>
</gene>
<organism evidence="1 2">
    <name type="scientific">Nocardia goodfellowii</name>
    <dbReference type="NCBI Taxonomy" id="882446"/>
    <lineage>
        <taxon>Bacteria</taxon>
        <taxon>Bacillati</taxon>
        <taxon>Actinomycetota</taxon>
        <taxon>Actinomycetes</taxon>
        <taxon>Mycobacteriales</taxon>
        <taxon>Nocardiaceae</taxon>
        <taxon>Nocardia</taxon>
    </lineage>
</organism>
<comment type="caution">
    <text evidence="1">The sequence shown here is derived from an EMBL/GenBank/DDBJ whole genome shotgun (WGS) entry which is preliminary data.</text>
</comment>
<reference evidence="1 2" key="1">
    <citation type="submission" date="2021-03" db="EMBL/GenBank/DDBJ databases">
        <title>Sequencing the genomes of 1000 actinobacteria strains.</title>
        <authorList>
            <person name="Klenk H.-P."/>
        </authorList>
    </citation>
    <scope>NUCLEOTIDE SEQUENCE [LARGE SCALE GENOMIC DNA]</scope>
    <source>
        <strain evidence="1 2">DSM 45516</strain>
    </source>
</reference>
<evidence type="ECO:0000313" key="2">
    <source>
        <dbReference type="Proteomes" id="UP001519325"/>
    </source>
</evidence>
<name>A0ABS4QJU3_9NOCA</name>
<protein>
    <submittedName>
        <fullName evidence="1">Uncharacterized protein</fullName>
    </submittedName>
</protein>
<accession>A0ABS4QJU3</accession>
<proteinExistence type="predicted"/>
<evidence type="ECO:0000313" key="1">
    <source>
        <dbReference type="EMBL" id="MBP2191982.1"/>
    </source>
</evidence>
<keyword evidence="2" id="KW-1185">Reference proteome</keyword>
<dbReference type="RefSeq" id="WP_209894424.1">
    <property type="nucleotide sequence ID" value="NZ_JAGGMR010000001.1"/>
</dbReference>